<evidence type="ECO:0000256" key="6">
    <source>
        <dbReference type="ARBA" id="ARBA00023242"/>
    </source>
</evidence>
<accession>A0ABU6S9E9</accession>
<keyword evidence="3" id="KW-0805">Transcription regulation</keyword>
<proteinExistence type="predicted"/>
<sequence>MVRTPSYSCDKSGVRKGTWTLEEDMKLTAYVTRYGCWNWSQLPKYAGLARCGKSCRLRWLNYLRPNLKRGNFTQQEEDIIVRLHNKLGNRWSSIATELPGRTDNEIKNYWHSTLKKRLQQKEVISNNKESSKSSSSSSQEWNRERDMQVVVLNNNNAVVDDHHDPSECSTTRSSPLSSSSSDEFCSVTTSDHNNTSTASDKENLVLLEDDDLAFLEKLWTENENLPNNNYNYNNNNHDRFQESPDSAVKIPDASSDANFDYHIEAMIQNFWSQPYINDMSHIQ</sequence>
<keyword evidence="2" id="KW-0677">Repeat</keyword>
<feature type="region of interest" description="Disordered" evidence="7">
    <location>
        <begin position="121"/>
        <end position="143"/>
    </location>
</feature>
<comment type="subcellular location">
    <subcellularLocation>
        <location evidence="1">Nucleus</location>
    </subcellularLocation>
</comment>
<evidence type="ECO:0000256" key="4">
    <source>
        <dbReference type="ARBA" id="ARBA00023125"/>
    </source>
</evidence>
<dbReference type="CDD" id="cd00167">
    <property type="entry name" value="SANT"/>
    <property type="match status" value="2"/>
</dbReference>
<dbReference type="InterPro" id="IPR051953">
    <property type="entry name" value="Plant_SW-associated_TFs"/>
</dbReference>
<dbReference type="Proteomes" id="UP001341840">
    <property type="component" value="Unassembled WGS sequence"/>
</dbReference>
<dbReference type="SMART" id="SM00717">
    <property type="entry name" value="SANT"/>
    <property type="match status" value="2"/>
</dbReference>
<dbReference type="SUPFAM" id="SSF46689">
    <property type="entry name" value="Homeodomain-like"/>
    <property type="match status" value="1"/>
</dbReference>
<feature type="domain" description="Myb-like" evidence="8">
    <location>
        <begin position="64"/>
        <end position="114"/>
    </location>
</feature>
<evidence type="ECO:0000313" key="10">
    <source>
        <dbReference type="EMBL" id="MED6132806.1"/>
    </source>
</evidence>
<dbReference type="PANTHER" id="PTHR47997">
    <property type="entry name" value="MYB DOMAIN PROTEIN 55"/>
    <property type="match status" value="1"/>
</dbReference>
<feature type="compositionally biased region" description="Low complexity" evidence="7">
    <location>
        <begin position="169"/>
        <end position="190"/>
    </location>
</feature>
<feature type="domain" description="HTH myb-type" evidence="9">
    <location>
        <begin position="11"/>
        <end position="63"/>
    </location>
</feature>
<reference evidence="10 11" key="1">
    <citation type="journal article" date="2023" name="Plants (Basel)">
        <title>Bridging the Gap: Combining Genomics and Transcriptomics Approaches to Understand Stylosanthes scabra, an Orphan Legume from the Brazilian Caatinga.</title>
        <authorList>
            <person name="Ferreira-Neto J.R.C."/>
            <person name="da Silva M.D."/>
            <person name="Binneck E."/>
            <person name="de Melo N.F."/>
            <person name="da Silva R.H."/>
            <person name="de Melo A.L.T.M."/>
            <person name="Pandolfi V."/>
            <person name="Bustamante F.O."/>
            <person name="Brasileiro-Vidal A.C."/>
            <person name="Benko-Iseppon A.M."/>
        </authorList>
    </citation>
    <scope>NUCLEOTIDE SEQUENCE [LARGE SCALE GENOMIC DNA]</scope>
    <source>
        <tissue evidence="10">Leaves</tissue>
    </source>
</reference>
<feature type="domain" description="Myb-like" evidence="8">
    <location>
        <begin position="11"/>
        <end position="63"/>
    </location>
</feature>
<evidence type="ECO:0000259" key="8">
    <source>
        <dbReference type="PROSITE" id="PS50090"/>
    </source>
</evidence>
<evidence type="ECO:0000259" key="9">
    <source>
        <dbReference type="PROSITE" id="PS51294"/>
    </source>
</evidence>
<evidence type="ECO:0000256" key="7">
    <source>
        <dbReference type="SAM" id="MobiDB-lite"/>
    </source>
</evidence>
<dbReference type="PANTHER" id="PTHR47997:SF28">
    <property type="entry name" value="TRANSCRIPTION FACTOR MYB15-LIKE"/>
    <property type="match status" value="1"/>
</dbReference>
<evidence type="ECO:0000256" key="2">
    <source>
        <dbReference type="ARBA" id="ARBA00022737"/>
    </source>
</evidence>
<keyword evidence="4" id="KW-0238">DNA-binding</keyword>
<dbReference type="EMBL" id="JASCZI010060490">
    <property type="protein sequence ID" value="MED6132806.1"/>
    <property type="molecule type" value="Genomic_DNA"/>
</dbReference>
<name>A0ABU6S9E9_9FABA</name>
<evidence type="ECO:0000256" key="3">
    <source>
        <dbReference type="ARBA" id="ARBA00023015"/>
    </source>
</evidence>
<protein>
    <submittedName>
        <fullName evidence="10">Uncharacterized protein</fullName>
    </submittedName>
</protein>
<evidence type="ECO:0000313" key="11">
    <source>
        <dbReference type="Proteomes" id="UP001341840"/>
    </source>
</evidence>
<feature type="compositionally biased region" description="Low complexity" evidence="7">
    <location>
        <begin position="125"/>
        <end position="138"/>
    </location>
</feature>
<comment type="caution">
    <text evidence="10">The sequence shown here is derived from an EMBL/GenBank/DDBJ whole genome shotgun (WGS) entry which is preliminary data.</text>
</comment>
<keyword evidence="6" id="KW-0539">Nucleus</keyword>
<evidence type="ECO:0000256" key="5">
    <source>
        <dbReference type="ARBA" id="ARBA00023163"/>
    </source>
</evidence>
<dbReference type="Gene3D" id="1.10.10.60">
    <property type="entry name" value="Homeodomain-like"/>
    <property type="match status" value="2"/>
</dbReference>
<dbReference type="InterPro" id="IPR001005">
    <property type="entry name" value="SANT/Myb"/>
</dbReference>
<dbReference type="PROSITE" id="PS51294">
    <property type="entry name" value="HTH_MYB"/>
    <property type="match status" value="2"/>
</dbReference>
<organism evidence="10 11">
    <name type="scientific">Stylosanthes scabra</name>
    <dbReference type="NCBI Taxonomy" id="79078"/>
    <lineage>
        <taxon>Eukaryota</taxon>
        <taxon>Viridiplantae</taxon>
        <taxon>Streptophyta</taxon>
        <taxon>Embryophyta</taxon>
        <taxon>Tracheophyta</taxon>
        <taxon>Spermatophyta</taxon>
        <taxon>Magnoliopsida</taxon>
        <taxon>eudicotyledons</taxon>
        <taxon>Gunneridae</taxon>
        <taxon>Pentapetalae</taxon>
        <taxon>rosids</taxon>
        <taxon>fabids</taxon>
        <taxon>Fabales</taxon>
        <taxon>Fabaceae</taxon>
        <taxon>Papilionoideae</taxon>
        <taxon>50 kb inversion clade</taxon>
        <taxon>dalbergioids sensu lato</taxon>
        <taxon>Dalbergieae</taxon>
        <taxon>Pterocarpus clade</taxon>
        <taxon>Stylosanthes</taxon>
    </lineage>
</organism>
<dbReference type="InterPro" id="IPR009057">
    <property type="entry name" value="Homeodomain-like_sf"/>
</dbReference>
<dbReference type="Pfam" id="PF00249">
    <property type="entry name" value="Myb_DNA-binding"/>
    <property type="match status" value="2"/>
</dbReference>
<keyword evidence="5" id="KW-0804">Transcription</keyword>
<dbReference type="PROSITE" id="PS50090">
    <property type="entry name" value="MYB_LIKE"/>
    <property type="match status" value="2"/>
</dbReference>
<feature type="domain" description="HTH myb-type" evidence="9">
    <location>
        <begin position="64"/>
        <end position="118"/>
    </location>
</feature>
<evidence type="ECO:0000256" key="1">
    <source>
        <dbReference type="ARBA" id="ARBA00004123"/>
    </source>
</evidence>
<keyword evidence="11" id="KW-1185">Reference proteome</keyword>
<dbReference type="InterPro" id="IPR017930">
    <property type="entry name" value="Myb_dom"/>
</dbReference>
<feature type="region of interest" description="Disordered" evidence="7">
    <location>
        <begin position="157"/>
        <end position="197"/>
    </location>
</feature>
<gene>
    <name evidence="10" type="ORF">PIB30_022270</name>
</gene>